<dbReference type="PANTHER" id="PTHR43776">
    <property type="entry name" value="TRANSPORT ATP-BINDING PROTEIN"/>
    <property type="match status" value="1"/>
</dbReference>
<dbReference type="InterPro" id="IPR027417">
    <property type="entry name" value="P-loop_NTPase"/>
</dbReference>
<evidence type="ECO:0000256" key="3">
    <source>
        <dbReference type="ARBA" id="ARBA00022741"/>
    </source>
</evidence>
<proteinExistence type="inferred from homology"/>
<keyword evidence="2" id="KW-0813">Transport</keyword>
<dbReference type="GO" id="GO:0005524">
    <property type="term" value="F:ATP binding"/>
    <property type="evidence" value="ECO:0007669"/>
    <property type="project" value="UniProtKB-KW"/>
</dbReference>
<keyword evidence="3" id="KW-0547">Nucleotide-binding</keyword>
<evidence type="ECO:0000313" key="7">
    <source>
        <dbReference type="Proteomes" id="UP000198327"/>
    </source>
</evidence>
<feature type="domain" description="ABC transporter" evidence="5">
    <location>
        <begin position="11"/>
        <end position="257"/>
    </location>
</feature>
<keyword evidence="4 6" id="KW-0067">ATP-binding</keyword>
<dbReference type="InterPro" id="IPR050319">
    <property type="entry name" value="ABC_transp_ATP-bind"/>
</dbReference>
<dbReference type="SMART" id="SM00382">
    <property type="entry name" value="AAA"/>
    <property type="match status" value="2"/>
</dbReference>
<dbReference type="InterPro" id="IPR003593">
    <property type="entry name" value="AAA+_ATPase"/>
</dbReference>
<dbReference type="SUPFAM" id="SSF52540">
    <property type="entry name" value="P-loop containing nucleoside triphosphate hydrolases"/>
    <property type="match status" value="2"/>
</dbReference>
<dbReference type="Pfam" id="PF00005">
    <property type="entry name" value="ABC_tran"/>
    <property type="match status" value="2"/>
</dbReference>
<dbReference type="GO" id="GO:0055085">
    <property type="term" value="P:transmembrane transport"/>
    <property type="evidence" value="ECO:0007669"/>
    <property type="project" value="UniProtKB-ARBA"/>
</dbReference>
<protein>
    <submittedName>
        <fullName evidence="6">Peptide/nickel transport system ATP-binding protein</fullName>
    </submittedName>
</protein>
<name>A0A239MCF9_9NOCA</name>
<dbReference type="AlphaFoldDB" id="A0A239MCF9"/>
<evidence type="ECO:0000256" key="1">
    <source>
        <dbReference type="ARBA" id="ARBA00005417"/>
    </source>
</evidence>
<dbReference type="RefSeq" id="WP_089250788.1">
    <property type="nucleotide sequence ID" value="NZ_FZOW01000017.1"/>
</dbReference>
<accession>A0A239MCF9</accession>
<evidence type="ECO:0000256" key="2">
    <source>
        <dbReference type="ARBA" id="ARBA00022448"/>
    </source>
</evidence>
<evidence type="ECO:0000313" key="6">
    <source>
        <dbReference type="EMBL" id="SNT39852.1"/>
    </source>
</evidence>
<feature type="domain" description="ABC transporter" evidence="5">
    <location>
        <begin position="281"/>
        <end position="510"/>
    </location>
</feature>
<dbReference type="Proteomes" id="UP000198327">
    <property type="component" value="Unassembled WGS sequence"/>
</dbReference>
<evidence type="ECO:0000256" key="4">
    <source>
        <dbReference type="ARBA" id="ARBA00022840"/>
    </source>
</evidence>
<dbReference type="InterPro" id="IPR017871">
    <property type="entry name" value="ABC_transporter-like_CS"/>
</dbReference>
<dbReference type="CDD" id="cd03257">
    <property type="entry name" value="ABC_NikE_OppD_transporters"/>
    <property type="match status" value="2"/>
</dbReference>
<dbReference type="GO" id="GO:0016887">
    <property type="term" value="F:ATP hydrolysis activity"/>
    <property type="evidence" value="ECO:0007669"/>
    <property type="project" value="InterPro"/>
</dbReference>
<reference evidence="7" key="1">
    <citation type="submission" date="2017-06" db="EMBL/GenBank/DDBJ databases">
        <authorList>
            <person name="Varghese N."/>
            <person name="Submissions S."/>
        </authorList>
    </citation>
    <scope>NUCLEOTIDE SEQUENCE [LARGE SCALE GENOMIC DNA]</scope>
    <source>
        <strain evidence="7">JCM 23211</strain>
    </source>
</reference>
<dbReference type="OrthoDB" id="8036461at2"/>
<keyword evidence="7" id="KW-1185">Reference proteome</keyword>
<dbReference type="PROSITE" id="PS00211">
    <property type="entry name" value="ABC_TRANSPORTER_1"/>
    <property type="match status" value="1"/>
</dbReference>
<dbReference type="PANTHER" id="PTHR43776:SF7">
    <property type="entry name" value="D,D-DIPEPTIDE TRANSPORT ATP-BINDING PROTEIN DDPF-RELATED"/>
    <property type="match status" value="1"/>
</dbReference>
<dbReference type="Gene3D" id="3.40.50.300">
    <property type="entry name" value="P-loop containing nucleotide triphosphate hydrolases"/>
    <property type="match status" value="2"/>
</dbReference>
<dbReference type="EMBL" id="FZOW01000017">
    <property type="protein sequence ID" value="SNT39852.1"/>
    <property type="molecule type" value="Genomic_DNA"/>
</dbReference>
<evidence type="ECO:0000259" key="5">
    <source>
        <dbReference type="PROSITE" id="PS50893"/>
    </source>
</evidence>
<gene>
    <name evidence="6" type="ORF">SAMN05421642_11722</name>
</gene>
<comment type="similarity">
    <text evidence="1">Belongs to the ABC transporter superfamily.</text>
</comment>
<organism evidence="6 7">
    <name type="scientific">Rhodococcoides kyotonense</name>
    <dbReference type="NCBI Taxonomy" id="398843"/>
    <lineage>
        <taxon>Bacteria</taxon>
        <taxon>Bacillati</taxon>
        <taxon>Actinomycetota</taxon>
        <taxon>Actinomycetes</taxon>
        <taxon>Mycobacteriales</taxon>
        <taxon>Nocardiaceae</taxon>
        <taxon>Rhodococcoides</taxon>
    </lineage>
</organism>
<dbReference type="InterPro" id="IPR003439">
    <property type="entry name" value="ABC_transporter-like_ATP-bd"/>
</dbReference>
<dbReference type="PROSITE" id="PS50893">
    <property type="entry name" value="ABC_TRANSPORTER_2"/>
    <property type="match status" value="2"/>
</dbReference>
<sequence length="531" mass="56391">MTINSTNLLDVHELSVVTRRGGQRIVDDVSFAVESGSIHALVGESGSGKSTILRAIDGLLPPALVVESGSVTVDGIETTTLSPRRYRALRGRTIGFVPQDPAQSLNPTLTVGATVRHALRSYGKFDRSTIQRRTVELLDAAQLPRAASRLSSYPHELSGGLKQRVLIAVALAGRPKLILADEPTSALDTTVQKRILDTLQQLTVDRGLGLLLVTHDLALATDRSDRVTVLFRGRVAESGSPTNILERAEHPFTRKLVHASTYSVSAPNTAPHLTTPRPSVCTVVDVAKTYDRHVDAPDTIWALRGSSLRIEAGETVGLIGESGSGKSTLGKIVAGNLAPTRGTLSVGNVAYIPQNPDATLDPRWTVARVVAEPLRLNRTPSAHISDLVTTVLGRVGLDAGALSDARPHQLSGGQRQRVAIARALITSPALIVCDEILSALDASSRTTILDLLVDLQRDTGVAYLFITHDLSVARAFCTTLAVMHDGSIVDHDTTSALFAAPRSVHTRELIDAIPAPAGASQSHGGRAQPVP</sequence>